<proteinExistence type="predicted"/>
<protein>
    <submittedName>
        <fullName evidence="1">Ribosomal RNA methyltransferase FtsJ domain-containing protein</fullName>
    </submittedName>
</protein>
<name>A0ACB8QA10_9AGAM</name>
<reference evidence="1" key="2">
    <citation type="journal article" date="2022" name="New Phytol.">
        <title>Evolutionary transition to the ectomycorrhizal habit in the genomes of a hyperdiverse lineage of mushroom-forming fungi.</title>
        <authorList>
            <person name="Looney B."/>
            <person name="Miyauchi S."/>
            <person name="Morin E."/>
            <person name="Drula E."/>
            <person name="Courty P.E."/>
            <person name="Kohler A."/>
            <person name="Kuo A."/>
            <person name="LaButti K."/>
            <person name="Pangilinan J."/>
            <person name="Lipzen A."/>
            <person name="Riley R."/>
            <person name="Andreopoulos W."/>
            <person name="He G."/>
            <person name="Johnson J."/>
            <person name="Nolan M."/>
            <person name="Tritt A."/>
            <person name="Barry K.W."/>
            <person name="Grigoriev I.V."/>
            <person name="Nagy L.G."/>
            <person name="Hibbett D."/>
            <person name="Henrissat B."/>
            <person name="Matheny P.B."/>
            <person name="Labbe J."/>
            <person name="Martin F.M."/>
        </authorList>
    </citation>
    <scope>NUCLEOTIDE SEQUENCE</scope>
    <source>
        <strain evidence="1">EC-137</strain>
    </source>
</reference>
<reference evidence="1" key="1">
    <citation type="submission" date="2021-02" db="EMBL/GenBank/DDBJ databases">
        <authorList>
            <consortium name="DOE Joint Genome Institute"/>
            <person name="Ahrendt S."/>
            <person name="Looney B.P."/>
            <person name="Miyauchi S."/>
            <person name="Morin E."/>
            <person name="Drula E."/>
            <person name="Courty P.E."/>
            <person name="Chicoki N."/>
            <person name="Fauchery L."/>
            <person name="Kohler A."/>
            <person name="Kuo A."/>
            <person name="Labutti K."/>
            <person name="Pangilinan J."/>
            <person name="Lipzen A."/>
            <person name="Riley R."/>
            <person name="Andreopoulos W."/>
            <person name="He G."/>
            <person name="Johnson J."/>
            <person name="Barry K.W."/>
            <person name="Grigoriev I.V."/>
            <person name="Nagy L."/>
            <person name="Hibbett D."/>
            <person name="Henrissat B."/>
            <person name="Matheny P.B."/>
            <person name="Labbe J."/>
            <person name="Martin F."/>
        </authorList>
    </citation>
    <scope>NUCLEOTIDE SEQUENCE</scope>
    <source>
        <strain evidence="1">EC-137</strain>
    </source>
</reference>
<dbReference type="EMBL" id="MU273733">
    <property type="protein sequence ID" value="KAI0028646.1"/>
    <property type="molecule type" value="Genomic_DNA"/>
</dbReference>
<organism evidence="1 2">
    <name type="scientific">Vararia minispora EC-137</name>
    <dbReference type="NCBI Taxonomy" id="1314806"/>
    <lineage>
        <taxon>Eukaryota</taxon>
        <taxon>Fungi</taxon>
        <taxon>Dikarya</taxon>
        <taxon>Basidiomycota</taxon>
        <taxon>Agaricomycotina</taxon>
        <taxon>Agaricomycetes</taxon>
        <taxon>Russulales</taxon>
        <taxon>Lachnocladiaceae</taxon>
        <taxon>Vararia</taxon>
    </lineage>
</organism>
<comment type="caution">
    <text evidence="1">The sequence shown here is derived from an EMBL/GenBank/DDBJ whole genome shotgun (WGS) entry which is preliminary data.</text>
</comment>
<dbReference type="Proteomes" id="UP000814128">
    <property type="component" value="Unassembled WGS sequence"/>
</dbReference>
<gene>
    <name evidence="1" type="ORF">K488DRAFT_58043</name>
</gene>
<keyword evidence="1" id="KW-0808">Transferase</keyword>
<accession>A0ACB8QA10</accession>
<evidence type="ECO:0000313" key="2">
    <source>
        <dbReference type="Proteomes" id="UP000814128"/>
    </source>
</evidence>
<sequence length="283" mass="31868">MSKNIIKEPFCRRYSSERWLARHSSDPYVKSRLSSSVSYRSRSAFKLLEIMQSYSDVMKNARVRSVVDLGAAPGGWSQVLSASMPALGNGSINDFFGPITSRTTQPEALEPRLTIESLKSSSKRKRSILAVDRLPMAPIAGVHTLKIDFLSSQAQNVIPEVLRAELGGDGRVDMILSDMMSNTTGNRIADVEASLDICRAVLSFSQNHLRSATRVNPRDGVLLLKYFESPEATEFRVNHLQPVFRRVQIIKPPASRTESSEYYWLCWSFSPRKVHYTLIVKRL</sequence>
<keyword evidence="1" id="KW-0489">Methyltransferase</keyword>
<keyword evidence="2" id="KW-1185">Reference proteome</keyword>
<evidence type="ECO:0000313" key="1">
    <source>
        <dbReference type="EMBL" id="KAI0028646.1"/>
    </source>
</evidence>